<reference evidence="13 14" key="1">
    <citation type="submission" date="2020-08" db="EMBL/GenBank/DDBJ databases">
        <title>Genomic Encyclopedia of Type Strains, Phase IV (KMG-IV): sequencing the most valuable type-strain genomes for metagenomic binning, comparative biology and taxonomic classification.</title>
        <authorList>
            <person name="Goeker M."/>
        </authorList>
    </citation>
    <scope>NUCLEOTIDE SEQUENCE [LARGE SCALE GENOMIC DNA]</scope>
    <source>
        <strain evidence="13 14">DSM 21319</strain>
    </source>
</reference>
<organism evidence="13 14">
    <name type="scientific">Shinella fusca</name>
    <dbReference type="NCBI Taxonomy" id="544480"/>
    <lineage>
        <taxon>Bacteria</taxon>
        <taxon>Pseudomonadati</taxon>
        <taxon>Pseudomonadota</taxon>
        <taxon>Alphaproteobacteria</taxon>
        <taxon>Hyphomicrobiales</taxon>
        <taxon>Rhizobiaceae</taxon>
        <taxon>Shinella</taxon>
    </lineage>
</organism>
<evidence type="ECO:0000256" key="7">
    <source>
        <dbReference type="ARBA" id="ARBA00022729"/>
    </source>
</evidence>
<sequence length="360" mass="38352">MTVLLHTSRLALADRLADAGLRLLAALHIALAVSFLLVLAALSPAHAGEPAACGGDNLLTKLERDDPAAFAKLRAEADAVPNGRNIFWKIEKDGKPASFLLGTMHVTDPRVLAMPEAARKAYADAATVVVESDEIADEKKAGAAIMARPDLTMFADGKSITDFLDKEDTEKLTEGLKGRGLSLAAVARMKPWMIASFVALPACEITRKTAGAAFLDQHLAKDALAEGKSLKGLETLLEQISALDSLPLEPQIHGLVQTVELGDTLEDVIETMSQLYLAGDTGMIMPMTRAVSPETDEDAKAYADFEQRIIVDRNHVMATRAAPILDGGNVFMAVGALHLPGPEGVVELLRKEGFTVTAVN</sequence>
<dbReference type="GO" id="GO:0004222">
    <property type="term" value="F:metalloendopeptidase activity"/>
    <property type="evidence" value="ECO:0007669"/>
    <property type="project" value="TreeGrafter"/>
</dbReference>
<keyword evidence="7" id="KW-0732">Signal</keyword>
<proteinExistence type="predicted"/>
<evidence type="ECO:0000313" key="13">
    <source>
        <dbReference type="EMBL" id="MBB5044793.1"/>
    </source>
</evidence>
<comment type="cofactor">
    <cofactor evidence="1">
        <name>Mn(2+)</name>
        <dbReference type="ChEBI" id="CHEBI:29035"/>
    </cofactor>
</comment>
<comment type="cofactor">
    <cofactor evidence="2">
        <name>Co(2+)</name>
        <dbReference type="ChEBI" id="CHEBI:48828"/>
    </cofactor>
</comment>
<evidence type="ECO:0000256" key="2">
    <source>
        <dbReference type="ARBA" id="ARBA00001941"/>
    </source>
</evidence>
<keyword evidence="9" id="KW-1133">Transmembrane helix</keyword>
<dbReference type="EMBL" id="JACHIK010000021">
    <property type="protein sequence ID" value="MBB5044793.1"/>
    <property type="molecule type" value="Genomic_DNA"/>
</dbReference>
<dbReference type="RefSeq" id="WP_184146416.1">
    <property type="nucleotide sequence ID" value="NZ_JACHIK010000021.1"/>
</dbReference>
<evidence type="ECO:0000256" key="3">
    <source>
        <dbReference type="ARBA" id="ARBA00004479"/>
    </source>
</evidence>
<keyword evidence="10" id="KW-0482">Metalloprotease</keyword>
<dbReference type="Proteomes" id="UP000535406">
    <property type="component" value="Unassembled WGS sequence"/>
</dbReference>
<evidence type="ECO:0000313" key="14">
    <source>
        <dbReference type="Proteomes" id="UP000535406"/>
    </source>
</evidence>
<dbReference type="GO" id="GO:0016020">
    <property type="term" value="C:membrane"/>
    <property type="evidence" value="ECO:0007669"/>
    <property type="project" value="UniProtKB-SubCell"/>
</dbReference>
<dbReference type="InterPro" id="IPR040230">
    <property type="entry name" value="TIKI1/2-like"/>
</dbReference>
<dbReference type="InterPro" id="IPR002816">
    <property type="entry name" value="TraB/PrgY/GumN_fam"/>
</dbReference>
<dbReference type="CDD" id="cd14789">
    <property type="entry name" value="Tiki"/>
    <property type="match status" value="1"/>
</dbReference>
<keyword evidence="6" id="KW-0479">Metal-binding</keyword>
<evidence type="ECO:0000256" key="9">
    <source>
        <dbReference type="ARBA" id="ARBA00022989"/>
    </source>
</evidence>
<evidence type="ECO:0000256" key="12">
    <source>
        <dbReference type="ARBA" id="ARBA00023180"/>
    </source>
</evidence>
<evidence type="ECO:0008006" key="15">
    <source>
        <dbReference type="Google" id="ProtNLM"/>
    </source>
</evidence>
<evidence type="ECO:0000256" key="11">
    <source>
        <dbReference type="ARBA" id="ARBA00023136"/>
    </source>
</evidence>
<dbReference type="GO" id="GO:0030178">
    <property type="term" value="P:negative regulation of Wnt signaling pathway"/>
    <property type="evidence" value="ECO:0007669"/>
    <property type="project" value="InterPro"/>
</dbReference>
<accession>A0A7W8DWE9</accession>
<evidence type="ECO:0000256" key="10">
    <source>
        <dbReference type="ARBA" id="ARBA00023049"/>
    </source>
</evidence>
<keyword evidence="14" id="KW-1185">Reference proteome</keyword>
<dbReference type="GO" id="GO:0006508">
    <property type="term" value="P:proteolysis"/>
    <property type="evidence" value="ECO:0007669"/>
    <property type="project" value="UniProtKB-KW"/>
</dbReference>
<dbReference type="Pfam" id="PF01963">
    <property type="entry name" value="TraB_PrgY_gumN"/>
    <property type="match status" value="1"/>
</dbReference>
<evidence type="ECO:0000256" key="1">
    <source>
        <dbReference type="ARBA" id="ARBA00001936"/>
    </source>
</evidence>
<comment type="caution">
    <text evidence="13">The sequence shown here is derived from an EMBL/GenBank/DDBJ whole genome shotgun (WGS) entry which is preliminary data.</text>
</comment>
<comment type="subcellular location">
    <subcellularLocation>
        <location evidence="3">Membrane</location>
        <topology evidence="3">Single-pass type I membrane protein</topology>
    </subcellularLocation>
</comment>
<dbReference type="PANTHER" id="PTHR31120:SF6">
    <property type="entry name" value="METALLOPROTEASE TIKI HOMOLOG"/>
    <property type="match status" value="1"/>
</dbReference>
<keyword evidence="12" id="KW-0325">Glycoprotein</keyword>
<evidence type="ECO:0000256" key="6">
    <source>
        <dbReference type="ARBA" id="ARBA00022723"/>
    </source>
</evidence>
<protein>
    <recommendedName>
        <fullName evidence="15">Polysaccharide biosynthesis protein GumN</fullName>
    </recommendedName>
</protein>
<keyword evidence="11" id="KW-0472">Membrane</keyword>
<evidence type="ECO:0000256" key="5">
    <source>
        <dbReference type="ARBA" id="ARBA00022692"/>
    </source>
</evidence>
<keyword evidence="4" id="KW-0645">Protease</keyword>
<dbReference type="PANTHER" id="PTHR31120">
    <property type="entry name" value="METALLOPROTEASE TIKI"/>
    <property type="match status" value="1"/>
</dbReference>
<evidence type="ECO:0000256" key="8">
    <source>
        <dbReference type="ARBA" id="ARBA00022801"/>
    </source>
</evidence>
<evidence type="ECO:0000256" key="4">
    <source>
        <dbReference type="ARBA" id="ARBA00022670"/>
    </source>
</evidence>
<keyword evidence="8" id="KW-0378">Hydrolase</keyword>
<keyword evidence="5" id="KW-0812">Transmembrane</keyword>
<dbReference type="AlphaFoldDB" id="A0A7W8DWE9"/>
<name>A0A7W8DWE9_9HYPH</name>
<gene>
    <name evidence="13" type="ORF">HNQ66_004220</name>
</gene>
<dbReference type="GO" id="GO:0046872">
    <property type="term" value="F:metal ion binding"/>
    <property type="evidence" value="ECO:0007669"/>
    <property type="project" value="UniProtKB-KW"/>
</dbReference>